<dbReference type="AlphaFoldDB" id="A0AAV8YNR5"/>
<reference evidence="2" key="1">
    <citation type="journal article" date="2023" name="Insect Mol. Biol.">
        <title>Genome sequencing provides insights into the evolution of gene families encoding plant cell wall-degrading enzymes in longhorned beetles.</title>
        <authorList>
            <person name="Shin N.R."/>
            <person name="Okamura Y."/>
            <person name="Kirsch R."/>
            <person name="Pauchet Y."/>
        </authorList>
    </citation>
    <scope>NUCLEOTIDE SEQUENCE</scope>
    <source>
        <strain evidence="2">AMC_N1</strain>
    </source>
</reference>
<proteinExistence type="predicted"/>
<dbReference type="Proteomes" id="UP001162162">
    <property type="component" value="Unassembled WGS sequence"/>
</dbReference>
<accession>A0AAV8YNR5</accession>
<evidence type="ECO:0000256" key="1">
    <source>
        <dbReference type="SAM" id="MobiDB-lite"/>
    </source>
</evidence>
<dbReference type="EMBL" id="JAPWTK010000067">
    <property type="protein sequence ID" value="KAJ8952558.1"/>
    <property type="molecule type" value="Genomic_DNA"/>
</dbReference>
<organism evidence="2 3">
    <name type="scientific">Aromia moschata</name>
    <dbReference type="NCBI Taxonomy" id="1265417"/>
    <lineage>
        <taxon>Eukaryota</taxon>
        <taxon>Metazoa</taxon>
        <taxon>Ecdysozoa</taxon>
        <taxon>Arthropoda</taxon>
        <taxon>Hexapoda</taxon>
        <taxon>Insecta</taxon>
        <taxon>Pterygota</taxon>
        <taxon>Neoptera</taxon>
        <taxon>Endopterygota</taxon>
        <taxon>Coleoptera</taxon>
        <taxon>Polyphaga</taxon>
        <taxon>Cucujiformia</taxon>
        <taxon>Chrysomeloidea</taxon>
        <taxon>Cerambycidae</taxon>
        <taxon>Cerambycinae</taxon>
        <taxon>Callichromatini</taxon>
        <taxon>Aromia</taxon>
    </lineage>
</organism>
<comment type="caution">
    <text evidence="2">The sequence shown here is derived from an EMBL/GenBank/DDBJ whole genome shotgun (WGS) entry which is preliminary data.</text>
</comment>
<sequence length="229" mass="26170">MLAETSKKYANITKERYASIYLCVVYVNKRKQRKRGLVSKPILHSEMNSRCQVDLIDFQTQPDRNFKFIWFTDHLTKFSAVYSYELASLWQNSKLCTENLGQSKTTIPRNGRGLEICTIHEKPRLPSGIKQSPYKALFGIEPRVGLSTSSLPQEIINNIQDEDDLKNDCNVNLTENSDDNAEDNADKDEGSSAGNDIQKARKTAAENLIKQAKKMKTFLTNPIHHQCRR</sequence>
<protein>
    <submittedName>
        <fullName evidence="2">Uncharacterized protein</fullName>
    </submittedName>
</protein>
<keyword evidence="3" id="KW-1185">Reference proteome</keyword>
<gene>
    <name evidence="2" type="ORF">NQ318_006923</name>
</gene>
<feature type="region of interest" description="Disordered" evidence="1">
    <location>
        <begin position="171"/>
        <end position="197"/>
    </location>
</feature>
<name>A0AAV8YNR5_9CUCU</name>
<evidence type="ECO:0000313" key="2">
    <source>
        <dbReference type="EMBL" id="KAJ8952558.1"/>
    </source>
</evidence>
<evidence type="ECO:0000313" key="3">
    <source>
        <dbReference type="Proteomes" id="UP001162162"/>
    </source>
</evidence>
<feature type="compositionally biased region" description="Acidic residues" evidence="1">
    <location>
        <begin position="176"/>
        <end position="186"/>
    </location>
</feature>